<dbReference type="CDD" id="cd03603">
    <property type="entry name" value="CLECT_VCBS"/>
    <property type="match status" value="1"/>
</dbReference>
<dbReference type="PRINTS" id="PR00313">
    <property type="entry name" value="CABNDNGRPT"/>
</dbReference>
<comment type="subcellular location">
    <subcellularLocation>
        <location evidence="2">Secreted</location>
    </subcellularLocation>
</comment>
<dbReference type="InterPro" id="IPR001304">
    <property type="entry name" value="C-type_lectin-like"/>
</dbReference>
<comment type="cofactor">
    <cofactor evidence="1">
        <name>Ca(2+)</name>
        <dbReference type="ChEBI" id="CHEBI:29108"/>
    </cofactor>
</comment>
<keyword evidence="3" id="KW-0964">Secreted</keyword>
<dbReference type="InterPro" id="IPR003644">
    <property type="entry name" value="Calx_beta"/>
</dbReference>
<keyword evidence="5" id="KW-0677">Repeat</keyword>
<dbReference type="InterPro" id="IPR016187">
    <property type="entry name" value="CTDL_fold"/>
</dbReference>
<dbReference type="RefSeq" id="WP_190608930.1">
    <property type="nucleotide sequence ID" value="NZ_CP021056.1"/>
</dbReference>
<dbReference type="Pfam" id="PF00059">
    <property type="entry name" value="Lectin_C"/>
    <property type="match status" value="1"/>
</dbReference>
<dbReference type="InterPro" id="IPR016186">
    <property type="entry name" value="C-type_lectin-like/link_sf"/>
</dbReference>
<dbReference type="SUPFAM" id="SSF51120">
    <property type="entry name" value="beta-Roll"/>
    <property type="match status" value="1"/>
</dbReference>
<dbReference type="PANTHER" id="PTHR11878:SF65">
    <property type="entry name" value="NA_CA-EXCHANGE PROTEIN, ISOFORM G"/>
    <property type="match status" value="1"/>
</dbReference>
<dbReference type="GO" id="GO:0016020">
    <property type="term" value="C:membrane"/>
    <property type="evidence" value="ECO:0007669"/>
    <property type="project" value="InterPro"/>
</dbReference>
<evidence type="ECO:0000256" key="3">
    <source>
        <dbReference type="ARBA" id="ARBA00022525"/>
    </source>
</evidence>
<dbReference type="GO" id="GO:0005615">
    <property type="term" value="C:extracellular space"/>
    <property type="evidence" value="ECO:0007669"/>
    <property type="project" value="InterPro"/>
</dbReference>
<dbReference type="GO" id="GO:0030001">
    <property type="term" value="P:metal ion transport"/>
    <property type="evidence" value="ECO:0007669"/>
    <property type="project" value="TreeGrafter"/>
</dbReference>
<evidence type="ECO:0000256" key="7">
    <source>
        <dbReference type="ARBA" id="ARBA00023065"/>
    </source>
</evidence>
<dbReference type="Pfam" id="PF03160">
    <property type="entry name" value="Calx-beta"/>
    <property type="match status" value="3"/>
</dbReference>
<reference evidence="9" key="1">
    <citation type="submission" date="2017-04" db="EMBL/GenBank/DDBJ databases">
        <title>Genome deletions in a multicellular cyanobacterial endosymbiont for morphological adaptation in marine diatoms.</title>
        <authorList>
            <person name="Wang Y."/>
            <person name="Gao H."/>
            <person name="Li R."/>
            <person name="Xu X."/>
        </authorList>
    </citation>
    <scope>NUCLEOTIDE SEQUENCE</scope>
    <source>
        <strain evidence="9">FACHB 800</strain>
    </source>
</reference>
<dbReference type="KEGG" id="rsin:B6N60_02864"/>
<dbReference type="SMART" id="SM00034">
    <property type="entry name" value="CLECT"/>
    <property type="match status" value="1"/>
</dbReference>
<dbReference type="InterPro" id="IPR013858">
    <property type="entry name" value="Peptidase_M10B_C"/>
</dbReference>
<dbReference type="InterPro" id="IPR018511">
    <property type="entry name" value="Hemolysin-typ_Ca-bd_CS"/>
</dbReference>
<organism evidence="9 10">
    <name type="scientific">Richelia sinica FACHB-800</name>
    <dbReference type="NCBI Taxonomy" id="1357546"/>
    <lineage>
        <taxon>Bacteria</taxon>
        <taxon>Bacillati</taxon>
        <taxon>Cyanobacteriota</taxon>
        <taxon>Cyanophyceae</taxon>
        <taxon>Nostocales</taxon>
        <taxon>Nostocaceae</taxon>
        <taxon>Richelia</taxon>
    </lineage>
</organism>
<dbReference type="Gene3D" id="3.10.100.10">
    <property type="entry name" value="Mannose-Binding Protein A, subunit A"/>
    <property type="match status" value="1"/>
</dbReference>
<evidence type="ECO:0000313" key="10">
    <source>
        <dbReference type="Proteomes" id="UP000683511"/>
    </source>
</evidence>
<dbReference type="AlphaFoldDB" id="A0A975T8Q6"/>
<evidence type="ECO:0000259" key="8">
    <source>
        <dbReference type="PROSITE" id="PS50041"/>
    </source>
</evidence>
<name>A0A975T8Q6_9NOST</name>
<gene>
    <name evidence="9" type="ORF">B6N60_02864</name>
</gene>
<dbReference type="InterPro" id="IPR034007">
    <property type="entry name" value="CTLD_bac"/>
</dbReference>
<dbReference type="SUPFAM" id="SSF56436">
    <property type="entry name" value="C-type lectin-like"/>
    <property type="match status" value="1"/>
</dbReference>
<keyword evidence="6" id="KW-0106">Calcium</keyword>
<proteinExistence type="predicted"/>
<dbReference type="SUPFAM" id="SSF141072">
    <property type="entry name" value="CalX-like"/>
    <property type="match status" value="3"/>
</dbReference>
<sequence>MPTYYEYNGSLYALTTDIGTWQEAQAEALSLGGNLVTINSQAEQDWLVSTFGGTEQFWIGLTDAAIEGQFIWASGETSTYTNWLPGQPDNGGPTGEDYAVMNFNSRGKWNDYPSNASFSFRGIIEIKQNLPTITVTTTDAIAGETLATATPNPGVFTLTRTGSTASALTVNYTIGGTAINGTDYTFLNGTATFAVGSSTAVIVVSPIEDVNFEGNETVTLTLSTATGYVVGSSNSGTVTITDNDLQPRISINDVALTEGNSGTKTANFTVQLSNPSFQPVTVTYQTVNATATANSDYINQIGTITFNPGETSKTIGIVINGDTITEADETFKVLLYSPVNATITDAEGIGTIINDELPLLTVNNVTVVEGLDNNAIITFTLSTVSNQAINVNYSTTGVTATANSDFTPVSGTLTIPANTSTATLAIPIINNNVNEANETFNLVLSNPVGVALANNTAVITITDTLQSSITTTLPANVENLQLTGTAAINGTGNTGNNILTGNSANNVLAGGNGNDTYRFTATTALGSDTIQETTTGGIDTINLSGTTAGATLNLGRTTTQTVVANNLSLTLSAGNVIENVIGGNGADRLTGNTLNNNLSGGLGNDNLRGGDGADSLTGGAGNDILAGEAGNDQFIYRTSRAFVASDIGSDIIFDFTPGTDKIVLSKTTFNALQSVVGNGFSQVSDFAVVDNDSLVATQGAFIVYSSSSGNLFYNQNGITASLGTGAAFANLFNTPETLATSDFILVA</sequence>
<dbReference type="SMART" id="SM00237">
    <property type="entry name" value="Calx_beta"/>
    <property type="match status" value="3"/>
</dbReference>
<protein>
    <submittedName>
        <fullName evidence="9">Polymorphic membrane protein</fullName>
    </submittedName>
</protein>
<evidence type="ECO:0000256" key="6">
    <source>
        <dbReference type="ARBA" id="ARBA00022837"/>
    </source>
</evidence>
<dbReference type="PROSITE" id="PS00330">
    <property type="entry name" value="HEMOLYSIN_CALCIUM"/>
    <property type="match status" value="1"/>
</dbReference>
<dbReference type="Gene3D" id="2.150.10.10">
    <property type="entry name" value="Serralysin-like metalloprotease, C-terminal"/>
    <property type="match status" value="1"/>
</dbReference>
<dbReference type="InterPro" id="IPR051171">
    <property type="entry name" value="CaCA"/>
</dbReference>
<dbReference type="GO" id="GO:0007154">
    <property type="term" value="P:cell communication"/>
    <property type="evidence" value="ECO:0007669"/>
    <property type="project" value="InterPro"/>
</dbReference>
<evidence type="ECO:0000313" key="9">
    <source>
        <dbReference type="EMBL" id="QXE24160.1"/>
    </source>
</evidence>
<keyword evidence="4" id="KW-0732">Signal</keyword>
<evidence type="ECO:0000256" key="5">
    <source>
        <dbReference type="ARBA" id="ARBA00022737"/>
    </source>
</evidence>
<dbReference type="Pfam" id="PF08548">
    <property type="entry name" value="Peptidase_M10_C"/>
    <property type="match status" value="1"/>
</dbReference>
<dbReference type="PANTHER" id="PTHR11878">
    <property type="entry name" value="SODIUM/CALCIUM EXCHANGER"/>
    <property type="match status" value="1"/>
</dbReference>
<feature type="domain" description="C-type lectin" evidence="8">
    <location>
        <begin position="7"/>
        <end position="120"/>
    </location>
</feature>
<keyword evidence="7" id="KW-0406">Ion transport</keyword>
<evidence type="ECO:0000256" key="1">
    <source>
        <dbReference type="ARBA" id="ARBA00001913"/>
    </source>
</evidence>
<dbReference type="InterPro" id="IPR011049">
    <property type="entry name" value="Serralysin-like_metalloprot_C"/>
</dbReference>
<dbReference type="Pfam" id="PF00353">
    <property type="entry name" value="HemolysinCabind"/>
    <property type="match status" value="2"/>
</dbReference>
<dbReference type="PROSITE" id="PS50041">
    <property type="entry name" value="C_TYPE_LECTIN_2"/>
    <property type="match status" value="1"/>
</dbReference>
<dbReference type="Gene3D" id="2.60.40.2030">
    <property type="match status" value="3"/>
</dbReference>
<dbReference type="Proteomes" id="UP000683511">
    <property type="component" value="Chromosome"/>
</dbReference>
<evidence type="ECO:0000256" key="4">
    <source>
        <dbReference type="ARBA" id="ARBA00022729"/>
    </source>
</evidence>
<keyword evidence="10" id="KW-1185">Reference proteome</keyword>
<dbReference type="InterPro" id="IPR001343">
    <property type="entry name" value="Hemolysn_Ca-bd"/>
</dbReference>
<evidence type="ECO:0000256" key="2">
    <source>
        <dbReference type="ARBA" id="ARBA00004613"/>
    </source>
</evidence>
<dbReference type="GO" id="GO:0005509">
    <property type="term" value="F:calcium ion binding"/>
    <property type="evidence" value="ECO:0007669"/>
    <property type="project" value="InterPro"/>
</dbReference>
<dbReference type="InterPro" id="IPR038081">
    <property type="entry name" value="CalX-like_sf"/>
</dbReference>
<keyword evidence="7" id="KW-0813">Transport</keyword>
<dbReference type="EMBL" id="CP021056">
    <property type="protein sequence ID" value="QXE24160.1"/>
    <property type="molecule type" value="Genomic_DNA"/>
</dbReference>
<accession>A0A975T8Q6</accession>